<feature type="signal peptide" evidence="1">
    <location>
        <begin position="1"/>
        <end position="18"/>
    </location>
</feature>
<reference evidence="3" key="1">
    <citation type="submission" date="2017-10" db="EMBL/GenBank/DDBJ databases">
        <title>Massilia psychrophilum sp. nov., a novel purple-pigmented bacterium isolated from Tianshan glacier, Xinjiang Municipality, China.</title>
        <authorList>
            <person name="Wang H."/>
        </authorList>
    </citation>
    <scope>NUCLEOTIDE SEQUENCE [LARGE SCALE GENOMIC DNA]</scope>
    <source>
        <strain evidence="3">B2</strain>
    </source>
</reference>
<dbReference type="PIRSF" id="PIRSF028470">
    <property type="entry name" value="UCP028470"/>
    <property type="match status" value="1"/>
</dbReference>
<organism evidence="3 4">
    <name type="scientific">Massilia violaceinigra</name>
    <dbReference type="NCBI Taxonomy" id="2045208"/>
    <lineage>
        <taxon>Bacteria</taxon>
        <taxon>Pseudomonadati</taxon>
        <taxon>Pseudomonadota</taxon>
        <taxon>Betaproteobacteria</taxon>
        <taxon>Burkholderiales</taxon>
        <taxon>Oxalobacteraceae</taxon>
        <taxon>Telluria group</taxon>
        <taxon>Massilia</taxon>
    </lineage>
</organism>
<evidence type="ECO:0000313" key="4">
    <source>
        <dbReference type="Proteomes" id="UP000229897"/>
    </source>
</evidence>
<dbReference type="GO" id="GO:0005516">
    <property type="term" value="F:calmodulin binding"/>
    <property type="evidence" value="ECO:0007669"/>
    <property type="project" value="InterPro"/>
</dbReference>
<feature type="domain" description="Calcium/calmodulin-dependent protein kinase II association-domain" evidence="2">
    <location>
        <begin position="37"/>
        <end position="158"/>
    </location>
</feature>
<dbReference type="InterPro" id="IPR011944">
    <property type="entry name" value="Steroid_delta5-4_isomerase"/>
</dbReference>
<dbReference type="GO" id="GO:0004683">
    <property type="term" value="F:calcium/calmodulin-dependent protein kinase activity"/>
    <property type="evidence" value="ECO:0007669"/>
    <property type="project" value="InterPro"/>
</dbReference>
<keyword evidence="4" id="KW-1185">Reference proteome</keyword>
<name>A0A2D2DTF4_9BURK</name>
<dbReference type="Gene3D" id="3.10.450.50">
    <property type="match status" value="1"/>
</dbReference>
<dbReference type="KEGG" id="mass:CR152_29935"/>
<dbReference type="InterPro" id="IPR032710">
    <property type="entry name" value="NTF2-like_dom_sf"/>
</dbReference>
<proteinExistence type="predicted"/>
<dbReference type="Proteomes" id="UP000229897">
    <property type="component" value="Chromosome"/>
</dbReference>
<dbReference type="SUPFAM" id="SSF54427">
    <property type="entry name" value="NTF2-like"/>
    <property type="match status" value="1"/>
</dbReference>
<dbReference type="OrthoDB" id="953853at2"/>
<evidence type="ECO:0000313" key="3">
    <source>
        <dbReference type="EMBL" id="ATQ78260.1"/>
    </source>
</evidence>
<dbReference type="InterPro" id="IPR016887">
    <property type="entry name" value="UCP028470_steroid_isom-rel"/>
</dbReference>
<gene>
    <name evidence="3" type="ORF">CR152_29935</name>
</gene>
<dbReference type="InterPro" id="IPR013543">
    <property type="entry name" value="Ca/CaM-dep_prot_kinase-assoc"/>
</dbReference>
<dbReference type="RefSeq" id="WP_099881116.1">
    <property type="nucleotide sequence ID" value="NZ_CP024608.1"/>
</dbReference>
<sequence>MNKLILAASLFACSVAYAKEPPRVYGNEAVAPTAKQDREIAGLFDRWNAALGTGKPAEVVKLYHPKAVLQPTVSNHVRPTPAEIEDYFVHFLELKPHGVINSRHIQMLSKDSAVDSGVYTFDIVKDGKPAKVQARYTFVYKKLGKEWLILKHHSSAMPEQVALN</sequence>
<evidence type="ECO:0000259" key="2">
    <source>
        <dbReference type="Pfam" id="PF08332"/>
    </source>
</evidence>
<evidence type="ECO:0000256" key="1">
    <source>
        <dbReference type="SAM" id="SignalP"/>
    </source>
</evidence>
<dbReference type="NCBIfam" id="TIGR02246">
    <property type="entry name" value="SgcJ/EcaC family oxidoreductase"/>
    <property type="match status" value="1"/>
</dbReference>
<accession>A0A2D2DTF4</accession>
<protein>
    <submittedName>
        <fullName evidence="3">DUF4440 domain-containing protein</fullName>
    </submittedName>
</protein>
<dbReference type="EMBL" id="CP024608">
    <property type="protein sequence ID" value="ATQ78260.1"/>
    <property type="molecule type" value="Genomic_DNA"/>
</dbReference>
<keyword evidence="1" id="KW-0732">Signal</keyword>
<dbReference type="AlphaFoldDB" id="A0A2D2DTF4"/>
<dbReference type="Pfam" id="PF08332">
    <property type="entry name" value="CaMKII_AD"/>
    <property type="match status" value="1"/>
</dbReference>
<feature type="chain" id="PRO_5013669257" evidence="1">
    <location>
        <begin position="19"/>
        <end position="164"/>
    </location>
</feature>